<dbReference type="OrthoDB" id="3023006at2759"/>
<dbReference type="Proteomes" id="UP000284706">
    <property type="component" value="Unassembled WGS sequence"/>
</dbReference>
<sequence length="356" mass="39915">MAIHPSPFTNRGQAQKRRTEVSITHVSHTWRSSALACSAFAHSRWSSKSRVPFDCLSAYLKRSGKRPLDIWIELSSDDMENLDRLFGKLAEDAERWHLEAFEVLKDVEAPNMVSLEMFIPSLTWTSPAPFLKGGTPQLRELRADVKALDGLRFQPFPCLSTLQLETLNVGEFSWSIFLDLLALPYLQTLSIAGEIFQSPEATAKGRTMVAKQLKHFRCSDPEVFCNIWTFVEAPELELLIFIGTPLEGCIFPFAEADTKDDSAHGLFPFLHTLGLLSCQVNAEDTSNALLLAHATKSIQHLYVAQDEEGHDADMGSTSIFWPNLKTLTCLLEMDSDSFDLEPASCLEIVECRAKKM</sequence>
<dbReference type="EMBL" id="NHYE01001111">
    <property type="protein sequence ID" value="PPQ98366.1"/>
    <property type="molecule type" value="Genomic_DNA"/>
</dbReference>
<evidence type="ECO:0000313" key="2">
    <source>
        <dbReference type="Proteomes" id="UP000284706"/>
    </source>
</evidence>
<comment type="caution">
    <text evidence="1">The sequence shown here is derived from an EMBL/GenBank/DDBJ whole genome shotgun (WGS) entry which is preliminary data.</text>
</comment>
<accession>A0A409Y5R8</accession>
<proteinExistence type="predicted"/>
<dbReference type="AlphaFoldDB" id="A0A409Y5R8"/>
<name>A0A409Y5R8_9AGAR</name>
<organism evidence="1 2">
    <name type="scientific">Gymnopilus dilepis</name>
    <dbReference type="NCBI Taxonomy" id="231916"/>
    <lineage>
        <taxon>Eukaryota</taxon>
        <taxon>Fungi</taxon>
        <taxon>Dikarya</taxon>
        <taxon>Basidiomycota</taxon>
        <taxon>Agaricomycotina</taxon>
        <taxon>Agaricomycetes</taxon>
        <taxon>Agaricomycetidae</taxon>
        <taxon>Agaricales</taxon>
        <taxon>Agaricineae</taxon>
        <taxon>Hymenogastraceae</taxon>
        <taxon>Gymnopilus</taxon>
    </lineage>
</organism>
<reference evidence="1 2" key="1">
    <citation type="journal article" date="2018" name="Evol. Lett.">
        <title>Horizontal gene cluster transfer increased hallucinogenic mushroom diversity.</title>
        <authorList>
            <person name="Reynolds H.T."/>
            <person name="Vijayakumar V."/>
            <person name="Gluck-Thaler E."/>
            <person name="Korotkin H.B."/>
            <person name="Matheny P.B."/>
            <person name="Slot J.C."/>
        </authorList>
    </citation>
    <scope>NUCLEOTIDE SEQUENCE [LARGE SCALE GENOMIC DNA]</scope>
    <source>
        <strain evidence="1 2">SRW20</strain>
    </source>
</reference>
<evidence type="ECO:0008006" key="3">
    <source>
        <dbReference type="Google" id="ProtNLM"/>
    </source>
</evidence>
<evidence type="ECO:0000313" key="1">
    <source>
        <dbReference type="EMBL" id="PPQ98366.1"/>
    </source>
</evidence>
<dbReference type="InParanoid" id="A0A409Y5R8"/>
<keyword evidence="2" id="KW-1185">Reference proteome</keyword>
<gene>
    <name evidence="1" type="ORF">CVT26_013622</name>
</gene>
<protein>
    <recommendedName>
        <fullName evidence="3">F-box domain-containing protein</fullName>
    </recommendedName>
</protein>